<feature type="transmembrane region" description="Helical" evidence="1">
    <location>
        <begin position="12"/>
        <end position="29"/>
    </location>
</feature>
<proteinExistence type="predicted"/>
<evidence type="ECO:0000256" key="1">
    <source>
        <dbReference type="SAM" id="Phobius"/>
    </source>
</evidence>
<evidence type="ECO:0000313" key="3">
    <source>
        <dbReference type="Proteomes" id="UP001515480"/>
    </source>
</evidence>
<dbReference type="SUPFAM" id="SSF52833">
    <property type="entry name" value="Thioredoxin-like"/>
    <property type="match status" value="1"/>
</dbReference>
<sequence length="238" mass="25943">MPLLPRTREAQMAYLSIVACLALSVASMFNLLKELLPPMFAGAPVVVAGMILAKYLDYQPAGKAVGCPADALPGLKFIEGRKEAALGKQNSFQPGRAYAVVFTRADPASHKALRRAETVRQHCKQLEGIHFLVVCLALPEEVKKFKQMVWSNVSLRNGFGLFPSDKDSKSLTLPLASDGDGQAEKNFVDKYDIEALPHAYVIGSDGMIAWHGPLSSNQFIDAITRALEEVENSGVKRD</sequence>
<dbReference type="InterPro" id="IPR036249">
    <property type="entry name" value="Thioredoxin-like_sf"/>
</dbReference>
<evidence type="ECO:0000313" key="2">
    <source>
        <dbReference type="EMBL" id="KAL1527121.1"/>
    </source>
</evidence>
<reference evidence="2 3" key="1">
    <citation type="journal article" date="2024" name="Science">
        <title>Giant polyketide synthase enzymes in the biosynthesis of giant marine polyether toxins.</title>
        <authorList>
            <person name="Fallon T.R."/>
            <person name="Shende V.V."/>
            <person name="Wierzbicki I.H."/>
            <person name="Pendleton A.L."/>
            <person name="Watervoot N.F."/>
            <person name="Auber R.P."/>
            <person name="Gonzalez D.J."/>
            <person name="Wisecaver J.H."/>
            <person name="Moore B.S."/>
        </authorList>
    </citation>
    <scope>NUCLEOTIDE SEQUENCE [LARGE SCALE GENOMIC DNA]</scope>
    <source>
        <strain evidence="2 3">12B1</strain>
    </source>
</reference>
<evidence type="ECO:0008006" key="4">
    <source>
        <dbReference type="Google" id="ProtNLM"/>
    </source>
</evidence>
<keyword evidence="1" id="KW-0472">Membrane</keyword>
<dbReference type="Proteomes" id="UP001515480">
    <property type="component" value="Unassembled WGS sequence"/>
</dbReference>
<dbReference type="PROSITE" id="PS51257">
    <property type="entry name" value="PROKAR_LIPOPROTEIN"/>
    <property type="match status" value="1"/>
</dbReference>
<accession>A0AB34JYT0</accession>
<gene>
    <name evidence="2" type="ORF">AB1Y20_015803</name>
</gene>
<comment type="caution">
    <text evidence="2">The sequence shown here is derived from an EMBL/GenBank/DDBJ whole genome shotgun (WGS) entry which is preliminary data.</text>
</comment>
<protein>
    <recommendedName>
        <fullName evidence="4">Thioredoxin-like fold domain-containing protein</fullName>
    </recommendedName>
</protein>
<keyword evidence="3" id="KW-1185">Reference proteome</keyword>
<dbReference type="AlphaFoldDB" id="A0AB34JYT0"/>
<keyword evidence="1" id="KW-0812">Transmembrane</keyword>
<dbReference type="Gene3D" id="3.40.30.10">
    <property type="entry name" value="Glutaredoxin"/>
    <property type="match status" value="1"/>
</dbReference>
<name>A0AB34JYT0_PRYPA</name>
<dbReference type="EMBL" id="JBGBPQ010000003">
    <property type="protein sequence ID" value="KAL1527121.1"/>
    <property type="molecule type" value="Genomic_DNA"/>
</dbReference>
<organism evidence="2 3">
    <name type="scientific">Prymnesium parvum</name>
    <name type="common">Toxic golden alga</name>
    <dbReference type="NCBI Taxonomy" id="97485"/>
    <lineage>
        <taxon>Eukaryota</taxon>
        <taxon>Haptista</taxon>
        <taxon>Haptophyta</taxon>
        <taxon>Prymnesiophyceae</taxon>
        <taxon>Prymnesiales</taxon>
        <taxon>Prymnesiaceae</taxon>
        <taxon>Prymnesium</taxon>
    </lineage>
</organism>
<keyword evidence="1" id="KW-1133">Transmembrane helix</keyword>